<accession>A0AB39U1M2</accession>
<name>A0AB39U1M2_9CAUD</name>
<sequence length="117" mass="12488">MSLLRRGTETVTVYPEVTVTDSDGNKFTRPGSVGIVVKASVQPLGLLGAPAENTDGGFNTQSRYRLRLAGGWPTGGGILGAQARVEWRGKRYSIEGDAQLHTGSPRTAHAVYTMVRS</sequence>
<proteinExistence type="predicted"/>
<organism evidence="1">
    <name type="scientific">Mycolicibacterium phage ChrisB1</name>
    <dbReference type="NCBI Taxonomy" id="3240805"/>
    <lineage>
        <taxon>Viruses</taxon>
        <taxon>Duplodnaviria</taxon>
        <taxon>Heunggongvirae</taxon>
        <taxon>Uroviricota</taxon>
        <taxon>Caudoviricetes</taxon>
    </lineage>
</organism>
<protein>
    <submittedName>
        <fullName evidence="1">Head-to-tail stopper</fullName>
    </submittedName>
</protein>
<evidence type="ECO:0000313" key="1">
    <source>
        <dbReference type="EMBL" id="XDR06145.1"/>
    </source>
</evidence>
<reference evidence="1" key="1">
    <citation type="submission" date="2023-07" db="EMBL/GenBank/DDBJ databases">
        <title>Novel Phage-like Particles from Mycolicibacterium aichiense.</title>
        <authorList>
            <person name="Saha M.S."/>
            <person name="Roman A."/>
            <person name="Doherty M."/>
            <person name="Shijo M."/>
            <person name="Riddick Z."/>
        </authorList>
    </citation>
    <scope>NUCLEOTIDE SEQUENCE</scope>
</reference>
<dbReference type="EMBL" id="OR387113">
    <property type="protein sequence ID" value="XDR06145.1"/>
    <property type="molecule type" value="Genomic_DNA"/>
</dbReference>